<dbReference type="Proteomes" id="UP000054481">
    <property type="component" value="Unassembled WGS sequence"/>
</dbReference>
<evidence type="ECO:0000313" key="2">
    <source>
        <dbReference type="EMBL" id="KJZ68811.1"/>
    </source>
</evidence>
<feature type="compositionally biased region" description="Polar residues" evidence="1">
    <location>
        <begin position="41"/>
        <end position="53"/>
    </location>
</feature>
<proteinExistence type="predicted"/>
<dbReference type="AlphaFoldDB" id="A0A0F7ZFA7"/>
<name>A0A0F7ZFA7_9HYPO</name>
<keyword evidence="3" id="KW-1185">Reference proteome</keyword>
<organism evidence="2 3">
    <name type="scientific">Hirsutella minnesotensis 3608</name>
    <dbReference type="NCBI Taxonomy" id="1043627"/>
    <lineage>
        <taxon>Eukaryota</taxon>
        <taxon>Fungi</taxon>
        <taxon>Dikarya</taxon>
        <taxon>Ascomycota</taxon>
        <taxon>Pezizomycotina</taxon>
        <taxon>Sordariomycetes</taxon>
        <taxon>Hypocreomycetidae</taxon>
        <taxon>Hypocreales</taxon>
        <taxon>Ophiocordycipitaceae</taxon>
        <taxon>Hirsutella</taxon>
    </lineage>
</organism>
<feature type="compositionally biased region" description="Polar residues" evidence="1">
    <location>
        <begin position="1"/>
        <end position="28"/>
    </location>
</feature>
<evidence type="ECO:0000313" key="3">
    <source>
        <dbReference type="Proteomes" id="UP000054481"/>
    </source>
</evidence>
<feature type="region of interest" description="Disordered" evidence="1">
    <location>
        <begin position="1"/>
        <end position="89"/>
    </location>
</feature>
<reference evidence="2 3" key="1">
    <citation type="journal article" date="2014" name="Genome Biol. Evol.">
        <title>Comparative genomics and transcriptomics analyses reveal divergent lifestyle features of nematode endoparasitic fungus Hirsutella minnesotensis.</title>
        <authorList>
            <person name="Lai Y."/>
            <person name="Liu K."/>
            <person name="Zhang X."/>
            <person name="Zhang X."/>
            <person name="Li K."/>
            <person name="Wang N."/>
            <person name="Shu C."/>
            <person name="Wu Y."/>
            <person name="Wang C."/>
            <person name="Bushley K.E."/>
            <person name="Xiang M."/>
            <person name="Liu X."/>
        </authorList>
    </citation>
    <scope>NUCLEOTIDE SEQUENCE [LARGE SCALE GENOMIC DNA]</scope>
    <source>
        <strain evidence="2 3">3608</strain>
    </source>
</reference>
<evidence type="ECO:0000256" key="1">
    <source>
        <dbReference type="SAM" id="MobiDB-lite"/>
    </source>
</evidence>
<protein>
    <submittedName>
        <fullName evidence="2">Uncharacterized protein</fullName>
    </submittedName>
</protein>
<dbReference type="EMBL" id="KQ030809">
    <property type="protein sequence ID" value="KJZ68811.1"/>
    <property type="molecule type" value="Genomic_DNA"/>
</dbReference>
<sequence length="133" mass="14935">MSNINQYHGQSANAGNSFPSQHSFNDGSTFHHRDQRHGAFQQPTIVMAQQQPNLAGPPPFSGQAMQPRESNSDPRLNPPRQPHPAMSSVQYYDAPPQQQQQMGFMLLDNTPYTVHDPQQVLLSLFITIVKRAK</sequence>
<gene>
    <name evidence="2" type="ORF">HIM_11797</name>
</gene>
<accession>A0A0F7ZFA7</accession>